<evidence type="ECO:0000256" key="2">
    <source>
        <dbReference type="ARBA" id="ARBA00023012"/>
    </source>
</evidence>
<reference evidence="9 10" key="1">
    <citation type="submission" date="2020-02" db="EMBL/GenBank/DDBJ databases">
        <authorList>
            <person name="Dziuba M."/>
            <person name="Kuznetsov B."/>
            <person name="Mardanov A."/>
            <person name="Ravin N."/>
            <person name="Grouzdev D."/>
        </authorList>
    </citation>
    <scope>NUCLEOTIDE SEQUENCE [LARGE SCALE GENOMIC DNA]</scope>
    <source>
        <strain evidence="9 10">SpK</strain>
    </source>
</reference>
<dbReference type="CDD" id="cd06170">
    <property type="entry name" value="LuxR_C_like"/>
    <property type="match status" value="1"/>
</dbReference>
<keyword evidence="1 6" id="KW-0597">Phosphoprotein</keyword>
<dbReference type="EMBL" id="JAAIYP010000039">
    <property type="protein sequence ID" value="NFV81063.1"/>
    <property type="molecule type" value="Genomic_DNA"/>
</dbReference>
<dbReference type="PRINTS" id="PR00038">
    <property type="entry name" value="HTHLUXR"/>
</dbReference>
<dbReference type="SMART" id="SM00448">
    <property type="entry name" value="REC"/>
    <property type="match status" value="1"/>
</dbReference>
<dbReference type="NCBIfam" id="NF006900">
    <property type="entry name" value="PRK09390.1"/>
    <property type="match status" value="1"/>
</dbReference>
<feature type="domain" description="HTH luxR-type" evidence="7">
    <location>
        <begin position="136"/>
        <end position="201"/>
    </location>
</feature>
<evidence type="ECO:0000256" key="4">
    <source>
        <dbReference type="ARBA" id="ARBA00023125"/>
    </source>
</evidence>
<proteinExistence type="predicted"/>
<dbReference type="InterPro" id="IPR001789">
    <property type="entry name" value="Sig_transdc_resp-reg_receiver"/>
</dbReference>
<dbReference type="Gene3D" id="3.40.50.2300">
    <property type="match status" value="1"/>
</dbReference>
<sequence length="206" mass="22029">MIVQPVVHVVDDDGAIRDALVLLLEAAGHAARAHADAASFLAVLDPAQPGCVVADVRMPGMSGLELLRHLGLSRIDLPVIIITGHADVAMAVEALKAGAADFIEKPFDEDVLLSAVERALDRGARAFRERRHVDEIAARAASLTPREREVMDLVVQGMPNKAVAVELSISARTVEIHRARVMEKMAAASLSDLVRMALRLDEGDGV</sequence>
<dbReference type="AlphaFoldDB" id="A0A7C9QUM1"/>
<evidence type="ECO:0000256" key="3">
    <source>
        <dbReference type="ARBA" id="ARBA00023015"/>
    </source>
</evidence>
<gene>
    <name evidence="9" type="ORF">G4223_13170</name>
</gene>
<evidence type="ECO:0000313" key="9">
    <source>
        <dbReference type="EMBL" id="NFV81063.1"/>
    </source>
</evidence>
<evidence type="ECO:0000259" key="7">
    <source>
        <dbReference type="PROSITE" id="PS50043"/>
    </source>
</evidence>
<keyword evidence="2" id="KW-0902">Two-component regulatory system</keyword>
<dbReference type="Pfam" id="PF00196">
    <property type="entry name" value="GerE"/>
    <property type="match status" value="1"/>
</dbReference>
<evidence type="ECO:0000256" key="5">
    <source>
        <dbReference type="ARBA" id="ARBA00023163"/>
    </source>
</evidence>
<dbReference type="InterPro" id="IPR036388">
    <property type="entry name" value="WH-like_DNA-bd_sf"/>
</dbReference>
<feature type="modified residue" description="4-aspartylphosphate" evidence="6">
    <location>
        <position position="55"/>
    </location>
</feature>
<evidence type="ECO:0000256" key="6">
    <source>
        <dbReference type="PROSITE-ProRule" id="PRU00169"/>
    </source>
</evidence>
<dbReference type="PROSITE" id="PS50110">
    <property type="entry name" value="RESPONSE_REGULATORY"/>
    <property type="match status" value="1"/>
</dbReference>
<keyword evidence="5" id="KW-0804">Transcription</keyword>
<accession>A0A7C9QUM1</accession>
<dbReference type="Pfam" id="PF00072">
    <property type="entry name" value="Response_reg"/>
    <property type="match status" value="1"/>
</dbReference>
<dbReference type="PROSITE" id="PS50043">
    <property type="entry name" value="HTH_LUXR_2"/>
    <property type="match status" value="1"/>
</dbReference>
<evidence type="ECO:0000313" key="10">
    <source>
        <dbReference type="Proteomes" id="UP000480684"/>
    </source>
</evidence>
<name>A0A7C9QUM1_9PROT</name>
<organism evidence="9 10">
    <name type="scientific">Magnetospirillum aberrantis SpK</name>
    <dbReference type="NCBI Taxonomy" id="908842"/>
    <lineage>
        <taxon>Bacteria</taxon>
        <taxon>Pseudomonadati</taxon>
        <taxon>Pseudomonadota</taxon>
        <taxon>Alphaproteobacteria</taxon>
        <taxon>Rhodospirillales</taxon>
        <taxon>Rhodospirillaceae</taxon>
        <taxon>Magnetospirillum</taxon>
    </lineage>
</organism>
<dbReference type="SUPFAM" id="SSF52172">
    <property type="entry name" value="CheY-like"/>
    <property type="match status" value="1"/>
</dbReference>
<dbReference type="SUPFAM" id="SSF46894">
    <property type="entry name" value="C-terminal effector domain of the bipartite response regulators"/>
    <property type="match status" value="1"/>
</dbReference>
<dbReference type="InterPro" id="IPR011006">
    <property type="entry name" value="CheY-like_superfamily"/>
</dbReference>
<keyword evidence="4" id="KW-0238">DNA-binding</keyword>
<keyword evidence="3" id="KW-0805">Transcription regulation</keyword>
<dbReference type="PROSITE" id="PS00622">
    <property type="entry name" value="HTH_LUXR_1"/>
    <property type="match status" value="1"/>
</dbReference>
<dbReference type="GO" id="GO:0000160">
    <property type="term" value="P:phosphorelay signal transduction system"/>
    <property type="evidence" value="ECO:0007669"/>
    <property type="project" value="UniProtKB-KW"/>
</dbReference>
<dbReference type="InterPro" id="IPR000792">
    <property type="entry name" value="Tscrpt_reg_LuxR_C"/>
</dbReference>
<protein>
    <submittedName>
        <fullName evidence="9">Response regulator</fullName>
    </submittedName>
</protein>
<dbReference type="PANTHER" id="PTHR44688:SF16">
    <property type="entry name" value="DNA-BINDING TRANSCRIPTIONAL ACTIVATOR DEVR_DOSR"/>
    <property type="match status" value="1"/>
</dbReference>
<dbReference type="FunFam" id="3.40.50.2300:FF:000018">
    <property type="entry name" value="DNA-binding transcriptional regulator NtrC"/>
    <property type="match status" value="1"/>
</dbReference>
<keyword evidence="10" id="KW-1185">Reference proteome</keyword>
<evidence type="ECO:0000256" key="1">
    <source>
        <dbReference type="ARBA" id="ARBA00022553"/>
    </source>
</evidence>
<dbReference type="Proteomes" id="UP000480684">
    <property type="component" value="Unassembled WGS sequence"/>
</dbReference>
<comment type="caution">
    <text evidence="9">The sequence shown here is derived from an EMBL/GenBank/DDBJ whole genome shotgun (WGS) entry which is preliminary data.</text>
</comment>
<dbReference type="SMART" id="SM00421">
    <property type="entry name" value="HTH_LUXR"/>
    <property type="match status" value="1"/>
</dbReference>
<evidence type="ECO:0000259" key="8">
    <source>
        <dbReference type="PROSITE" id="PS50110"/>
    </source>
</evidence>
<dbReference type="Gene3D" id="1.10.10.10">
    <property type="entry name" value="Winged helix-like DNA-binding domain superfamily/Winged helix DNA-binding domain"/>
    <property type="match status" value="1"/>
</dbReference>
<feature type="domain" description="Response regulatory" evidence="8">
    <location>
        <begin position="6"/>
        <end position="120"/>
    </location>
</feature>
<dbReference type="InterPro" id="IPR016032">
    <property type="entry name" value="Sig_transdc_resp-reg_C-effctor"/>
</dbReference>
<dbReference type="PANTHER" id="PTHR44688">
    <property type="entry name" value="DNA-BINDING TRANSCRIPTIONAL ACTIVATOR DEVR_DOSR"/>
    <property type="match status" value="1"/>
</dbReference>
<dbReference type="GO" id="GO:0006355">
    <property type="term" value="P:regulation of DNA-templated transcription"/>
    <property type="evidence" value="ECO:0007669"/>
    <property type="project" value="InterPro"/>
</dbReference>
<dbReference type="GO" id="GO:0003677">
    <property type="term" value="F:DNA binding"/>
    <property type="evidence" value="ECO:0007669"/>
    <property type="project" value="UniProtKB-KW"/>
</dbReference>
<dbReference type="RefSeq" id="WP_163680487.1">
    <property type="nucleotide sequence ID" value="NZ_JAAIYP010000039.1"/>
</dbReference>